<feature type="compositionally biased region" description="Acidic residues" evidence="8">
    <location>
        <begin position="223"/>
        <end position="245"/>
    </location>
</feature>
<dbReference type="GO" id="GO:0005730">
    <property type="term" value="C:nucleolus"/>
    <property type="evidence" value="ECO:0007669"/>
    <property type="project" value="TreeGrafter"/>
</dbReference>
<gene>
    <name evidence="10" type="ORF">P8C59_004010</name>
</gene>
<dbReference type="PANTHER" id="PTHR18934">
    <property type="entry name" value="ATP-DEPENDENT RNA HELICASE"/>
    <property type="match status" value="1"/>
</dbReference>
<feature type="compositionally biased region" description="Basic and acidic residues" evidence="8">
    <location>
        <begin position="188"/>
        <end position="197"/>
    </location>
</feature>
<sequence>MAVKDNKFVPRQRKRKVLDRQRGRRHRAASAAADPNALEMRARRSGTAAEQQAGDAPRAELAGGVRVGGKKAKRLEKYMENKLRKDESRALLSQLAAMPRVDTSLLASARALGQTKETKREALRRALREEERGLPGAEGRAEMLYEPRGRGEEGREDGEEEEDEEDEEEEEQDGDEDELERGALCASEHGHGVKDGPEELGSAPALAKTEDESSGAESKSAEELGDAGGSEDEDEDEDEDDDDSEAAAQRRKQRSSAFKAWAHQQRNEALGYQGIDSGPSILEIPRPENFEPRPLEQDPLPRELQPTTNTSRRAYSVEVTRDADIQAARLELPVVAEEQRIMEAIHNNNLVVICGATGSGKTTQVPQFLFEAGYGSASSPTPGMIGVTQPRRVAAVSMSKRVGQELGSHGGAVAYQIRFEGTTSAKTAVKFMTDGVLLREVAQDIALRKYSAIVIDEAHERSVNTDILLGMLSRVVKLHSS</sequence>
<evidence type="ECO:0000313" key="11">
    <source>
        <dbReference type="Proteomes" id="UP001217918"/>
    </source>
</evidence>
<dbReference type="GO" id="GO:0016787">
    <property type="term" value="F:hydrolase activity"/>
    <property type="evidence" value="ECO:0007669"/>
    <property type="project" value="UniProtKB-KW"/>
</dbReference>
<dbReference type="AlphaFoldDB" id="A0AAD9I1I0"/>
<dbReference type="GO" id="GO:0003724">
    <property type="term" value="F:RNA helicase activity"/>
    <property type="evidence" value="ECO:0007669"/>
    <property type="project" value="UniProtKB-EC"/>
</dbReference>
<feature type="compositionally biased region" description="Basic residues" evidence="8">
    <location>
        <begin position="10"/>
        <end position="28"/>
    </location>
</feature>
<dbReference type="PROSITE" id="PS51192">
    <property type="entry name" value="HELICASE_ATP_BIND_1"/>
    <property type="match status" value="1"/>
</dbReference>
<keyword evidence="4" id="KW-0378">Hydrolase</keyword>
<dbReference type="Proteomes" id="UP001217918">
    <property type="component" value="Unassembled WGS sequence"/>
</dbReference>
<dbReference type="Gene3D" id="3.40.50.300">
    <property type="entry name" value="P-loop containing nucleotide triphosphate hydrolases"/>
    <property type="match status" value="1"/>
</dbReference>
<evidence type="ECO:0000259" key="9">
    <source>
        <dbReference type="PROSITE" id="PS51192"/>
    </source>
</evidence>
<evidence type="ECO:0000256" key="1">
    <source>
        <dbReference type="ARBA" id="ARBA00008792"/>
    </source>
</evidence>
<dbReference type="GO" id="GO:0005524">
    <property type="term" value="F:ATP binding"/>
    <property type="evidence" value="ECO:0007669"/>
    <property type="project" value="UniProtKB-KW"/>
</dbReference>
<evidence type="ECO:0000313" key="10">
    <source>
        <dbReference type="EMBL" id="KAK2069426.1"/>
    </source>
</evidence>
<keyword evidence="5" id="KW-0347">Helicase</keyword>
<dbReference type="SMART" id="SM00487">
    <property type="entry name" value="DEXDc"/>
    <property type="match status" value="1"/>
</dbReference>
<dbReference type="Pfam" id="PF00270">
    <property type="entry name" value="DEAD"/>
    <property type="match status" value="1"/>
</dbReference>
<feature type="region of interest" description="Disordered" evidence="8">
    <location>
        <begin position="1"/>
        <end position="71"/>
    </location>
</feature>
<feature type="compositionally biased region" description="Basic and acidic residues" evidence="8">
    <location>
        <begin position="286"/>
        <end position="301"/>
    </location>
</feature>
<evidence type="ECO:0000256" key="3">
    <source>
        <dbReference type="ARBA" id="ARBA00022741"/>
    </source>
</evidence>
<dbReference type="SUPFAM" id="SSF52540">
    <property type="entry name" value="P-loop containing nucleoside triphosphate hydrolases"/>
    <property type="match status" value="1"/>
</dbReference>
<feature type="compositionally biased region" description="Acidic residues" evidence="8">
    <location>
        <begin position="154"/>
        <end position="179"/>
    </location>
</feature>
<evidence type="ECO:0000256" key="2">
    <source>
        <dbReference type="ARBA" id="ARBA00012552"/>
    </source>
</evidence>
<dbReference type="GO" id="GO:0003723">
    <property type="term" value="F:RNA binding"/>
    <property type="evidence" value="ECO:0007669"/>
    <property type="project" value="TreeGrafter"/>
</dbReference>
<feature type="region of interest" description="Disordered" evidence="8">
    <location>
        <begin position="286"/>
        <end position="311"/>
    </location>
</feature>
<keyword evidence="3" id="KW-0547">Nucleotide-binding</keyword>
<feature type="domain" description="Helicase ATP-binding" evidence="9">
    <location>
        <begin position="342"/>
        <end position="481"/>
    </location>
</feature>
<keyword evidence="11" id="KW-1185">Reference proteome</keyword>
<dbReference type="InterPro" id="IPR014001">
    <property type="entry name" value="Helicase_ATP-bd"/>
</dbReference>
<feature type="compositionally biased region" description="Basic and acidic residues" evidence="8">
    <location>
        <begin position="116"/>
        <end position="153"/>
    </location>
</feature>
<evidence type="ECO:0000256" key="5">
    <source>
        <dbReference type="ARBA" id="ARBA00022806"/>
    </source>
</evidence>
<dbReference type="InterPro" id="IPR011545">
    <property type="entry name" value="DEAD/DEAH_box_helicase_dom"/>
</dbReference>
<evidence type="ECO:0000256" key="7">
    <source>
        <dbReference type="ARBA" id="ARBA00047984"/>
    </source>
</evidence>
<reference evidence="10" key="1">
    <citation type="journal article" date="2023" name="Mol. Plant Microbe Interact.">
        <title>Elucidating the Obligate Nature and Biological Capacity of an Invasive Fungal Corn Pathogen.</title>
        <authorList>
            <person name="MacCready J.S."/>
            <person name="Roggenkamp E.M."/>
            <person name="Gdanetz K."/>
            <person name="Chilvers M.I."/>
        </authorList>
    </citation>
    <scope>NUCLEOTIDE SEQUENCE</scope>
    <source>
        <strain evidence="10">PM02</strain>
    </source>
</reference>
<feature type="region of interest" description="Disordered" evidence="8">
    <location>
        <begin position="109"/>
        <end position="260"/>
    </location>
</feature>
<evidence type="ECO:0000256" key="8">
    <source>
        <dbReference type="SAM" id="MobiDB-lite"/>
    </source>
</evidence>
<proteinExistence type="inferred from homology"/>
<dbReference type="EC" id="3.6.4.13" evidence="2"/>
<accession>A0AAD9I1I0</accession>
<dbReference type="EMBL" id="JAQQPM010000003">
    <property type="protein sequence ID" value="KAK2069426.1"/>
    <property type="molecule type" value="Genomic_DNA"/>
</dbReference>
<evidence type="ECO:0000256" key="4">
    <source>
        <dbReference type="ARBA" id="ARBA00022801"/>
    </source>
</evidence>
<organism evidence="10 11">
    <name type="scientific">Phyllachora maydis</name>
    <dbReference type="NCBI Taxonomy" id="1825666"/>
    <lineage>
        <taxon>Eukaryota</taxon>
        <taxon>Fungi</taxon>
        <taxon>Dikarya</taxon>
        <taxon>Ascomycota</taxon>
        <taxon>Pezizomycotina</taxon>
        <taxon>Sordariomycetes</taxon>
        <taxon>Sordariomycetidae</taxon>
        <taxon>Phyllachorales</taxon>
        <taxon>Phyllachoraceae</taxon>
        <taxon>Phyllachora</taxon>
    </lineage>
</organism>
<dbReference type="GO" id="GO:0000462">
    <property type="term" value="P:maturation of SSU-rRNA from tricistronic rRNA transcript (SSU-rRNA, 5.8S rRNA, LSU-rRNA)"/>
    <property type="evidence" value="ECO:0007669"/>
    <property type="project" value="TreeGrafter"/>
</dbReference>
<evidence type="ECO:0000256" key="6">
    <source>
        <dbReference type="ARBA" id="ARBA00022840"/>
    </source>
</evidence>
<comment type="similarity">
    <text evidence="1">Belongs to the DEAD box helicase family. DEAH subfamily.</text>
</comment>
<comment type="catalytic activity">
    <reaction evidence="7">
        <text>ATP + H2O = ADP + phosphate + H(+)</text>
        <dbReference type="Rhea" id="RHEA:13065"/>
        <dbReference type="ChEBI" id="CHEBI:15377"/>
        <dbReference type="ChEBI" id="CHEBI:15378"/>
        <dbReference type="ChEBI" id="CHEBI:30616"/>
        <dbReference type="ChEBI" id="CHEBI:43474"/>
        <dbReference type="ChEBI" id="CHEBI:456216"/>
        <dbReference type="EC" id="3.6.4.13"/>
    </reaction>
</comment>
<dbReference type="InterPro" id="IPR027417">
    <property type="entry name" value="P-loop_NTPase"/>
</dbReference>
<dbReference type="PROSITE" id="PS00690">
    <property type="entry name" value="DEAH_ATP_HELICASE"/>
    <property type="match status" value="1"/>
</dbReference>
<keyword evidence="6" id="KW-0067">ATP-binding</keyword>
<comment type="caution">
    <text evidence="10">The sequence shown here is derived from an EMBL/GenBank/DDBJ whole genome shotgun (WGS) entry which is preliminary data.</text>
</comment>
<dbReference type="InterPro" id="IPR002464">
    <property type="entry name" value="DNA/RNA_helicase_DEAH_CS"/>
</dbReference>
<name>A0AAD9I1I0_9PEZI</name>
<dbReference type="FunFam" id="3.40.50.300:FF:000637">
    <property type="entry name" value="ATP-dependent RNA helicase DHX37/DHR1"/>
    <property type="match status" value="1"/>
</dbReference>
<protein>
    <recommendedName>
        <fullName evidence="2">RNA helicase</fullName>
        <ecNumber evidence="2">3.6.4.13</ecNumber>
    </recommendedName>
</protein>
<dbReference type="PANTHER" id="PTHR18934:SF99">
    <property type="entry name" value="ATP-DEPENDENT RNA HELICASE DHX37-RELATED"/>
    <property type="match status" value="1"/>
</dbReference>